<dbReference type="Proteomes" id="UP000008142">
    <property type="component" value="Unassembled WGS sequence"/>
</dbReference>
<evidence type="ECO:0000313" key="2">
    <source>
        <dbReference type="Proteomes" id="UP000008142"/>
    </source>
</evidence>
<evidence type="ECO:0000313" key="1">
    <source>
        <dbReference type="EMBL" id="EGC47912.1"/>
    </source>
</evidence>
<organism evidence="2">
    <name type="scientific">Ajellomyces capsulatus (strain H88)</name>
    <name type="common">Darling's disease fungus</name>
    <name type="synonym">Histoplasma capsulatum</name>
    <dbReference type="NCBI Taxonomy" id="544711"/>
    <lineage>
        <taxon>Eukaryota</taxon>
        <taxon>Fungi</taxon>
        <taxon>Dikarya</taxon>
        <taxon>Ascomycota</taxon>
        <taxon>Pezizomycotina</taxon>
        <taxon>Eurotiomycetes</taxon>
        <taxon>Eurotiomycetidae</taxon>
        <taxon>Onygenales</taxon>
        <taxon>Ajellomycetaceae</taxon>
        <taxon>Histoplasma</taxon>
    </lineage>
</organism>
<reference evidence="2" key="1">
    <citation type="submission" date="2008-07" db="EMBL/GenBank/DDBJ databases">
        <title>Annotation of Ajellomyces capsulatus strain H88.</title>
        <authorList>
            <person name="Champion M."/>
            <person name="Cuomo C."/>
            <person name="Ma L.-J."/>
            <person name="Henn M.R."/>
            <person name="Sil A."/>
            <person name="Goldman B."/>
            <person name="Young S.K."/>
            <person name="Kodira C.D."/>
            <person name="Zeng Q."/>
            <person name="Koehrsen M."/>
            <person name="Alvarado L."/>
            <person name="Berlin A."/>
            <person name="Borenstein D."/>
            <person name="Chen Z."/>
            <person name="Engels R."/>
            <person name="Freedman E."/>
            <person name="Gellesch M."/>
            <person name="Goldberg J."/>
            <person name="Griggs A."/>
            <person name="Gujja S."/>
            <person name="Heiman D."/>
            <person name="Hepburn T."/>
            <person name="Howarth C."/>
            <person name="Jen D."/>
            <person name="Larson L."/>
            <person name="Lewis B."/>
            <person name="Mehta T."/>
            <person name="Park D."/>
            <person name="Pearson M."/>
            <person name="Roberts A."/>
            <person name="Saif S."/>
            <person name="Shea T."/>
            <person name="Shenoy N."/>
            <person name="Sisk P."/>
            <person name="Stolte C."/>
            <person name="Sykes S."/>
            <person name="Walk T."/>
            <person name="White J."/>
            <person name="Yandava C."/>
            <person name="Klein B."/>
            <person name="McEwen J.G."/>
            <person name="Puccia R."/>
            <person name="Goldman G.H."/>
            <person name="Felipe M.S."/>
            <person name="Nino-Vega G."/>
            <person name="San-Blas G."/>
            <person name="Taylor J."/>
            <person name="Mendoza L."/>
            <person name="Galagan J."/>
            <person name="Nusbaum C."/>
            <person name="Birren B."/>
        </authorList>
    </citation>
    <scope>NUCLEOTIDE SEQUENCE [LARGE SCALE GENOMIC DNA]</scope>
    <source>
        <strain evidence="2">H88</strain>
    </source>
</reference>
<dbReference type="EMBL" id="DS990640">
    <property type="protein sequence ID" value="EGC47912.1"/>
    <property type="molecule type" value="Genomic_DNA"/>
</dbReference>
<proteinExistence type="predicted"/>
<protein>
    <submittedName>
        <fullName evidence="1">Predicted protein</fullName>
    </submittedName>
</protein>
<dbReference type="HOGENOM" id="CLU_1677339_0_0_1"/>
<gene>
    <name evidence="1" type="ORF">HCEG_07127</name>
</gene>
<dbReference type="VEuPathDB" id="FungiDB:I7I53_01507"/>
<accession>F0UQ69</accession>
<dbReference type="OrthoDB" id="10333342at2759"/>
<name>F0UQ69_AJEC8</name>
<sequence length="157" mass="17645">MHVHHLLNRISYTFTVRDNKASEPVDKSITTKACTPVRKRILEKEIFCIIAGAGCQVNKTLVPISCKVSSVNRSLGDHQPCMERAESGTRERSISKVKPLSLGHQVKLKGSKRAIHNLAPVCSQTIIFEQKVMIMSIYRQSRLQQPNPFSHLMQPIA</sequence>
<dbReference type="AlphaFoldDB" id="F0UQ69"/>